<reference evidence="2 3" key="1">
    <citation type="journal article" date="2016" name="Nat. Commun.">
        <title>Thousands of microbial genomes shed light on interconnected biogeochemical processes in an aquifer system.</title>
        <authorList>
            <person name="Anantharaman K."/>
            <person name="Brown C.T."/>
            <person name="Hug L.A."/>
            <person name="Sharon I."/>
            <person name="Castelle C.J."/>
            <person name="Probst A.J."/>
            <person name="Thomas B.C."/>
            <person name="Singh A."/>
            <person name="Wilkins M.J."/>
            <person name="Karaoz U."/>
            <person name="Brodie E.L."/>
            <person name="Williams K.H."/>
            <person name="Hubbard S.S."/>
            <person name="Banfield J.F."/>
        </authorList>
    </citation>
    <scope>NUCLEOTIDE SEQUENCE [LARGE SCALE GENOMIC DNA]</scope>
</reference>
<feature type="region of interest" description="Disordered" evidence="1">
    <location>
        <begin position="202"/>
        <end position="227"/>
    </location>
</feature>
<evidence type="ECO:0000256" key="1">
    <source>
        <dbReference type="SAM" id="MobiDB-lite"/>
    </source>
</evidence>
<dbReference type="EMBL" id="MFEO01000024">
    <property type="protein sequence ID" value="OGE89268.1"/>
    <property type="molecule type" value="Genomic_DNA"/>
</dbReference>
<organism evidence="2 3">
    <name type="scientific">Candidatus Doudnabacteria bacterium RIFCSPHIGHO2_01_FULL_50_11</name>
    <dbReference type="NCBI Taxonomy" id="1817828"/>
    <lineage>
        <taxon>Bacteria</taxon>
        <taxon>Candidatus Doudnaibacteriota</taxon>
    </lineage>
</organism>
<accession>A0A1F5PH80</accession>
<comment type="caution">
    <text evidence="2">The sequence shown here is derived from an EMBL/GenBank/DDBJ whole genome shotgun (WGS) entry which is preliminary data.</text>
</comment>
<dbReference type="Proteomes" id="UP000178377">
    <property type="component" value="Unassembled WGS sequence"/>
</dbReference>
<gene>
    <name evidence="2" type="ORF">A2722_01340</name>
</gene>
<protein>
    <submittedName>
        <fullName evidence="2">Uncharacterized protein</fullName>
    </submittedName>
</protein>
<feature type="region of interest" description="Disordered" evidence="1">
    <location>
        <begin position="26"/>
        <end position="61"/>
    </location>
</feature>
<evidence type="ECO:0000313" key="3">
    <source>
        <dbReference type="Proteomes" id="UP000178377"/>
    </source>
</evidence>
<evidence type="ECO:0000313" key="2">
    <source>
        <dbReference type="EMBL" id="OGE89268.1"/>
    </source>
</evidence>
<dbReference type="STRING" id="1817828.A2722_01340"/>
<feature type="compositionally biased region" description="Polar residues" evidence="1">
    <location>
        <begin position="206"/>
        <end position="218"/>
    </location>
</feature>
<sequence length="227" mass="24808">MICKSRHFFGIILVINFQFMISQPKAEPTSEVPREPAEQSSQGGSAAREAEQSVEVPDPQGVIEKGIITSRDPQTGAMEGVYGFDGANLVLPEEVAGSIRAESREVSLQELQQLKAQYNLPEGLTRLQGFRISPERAALETAPAVGQEPKPEKGPVIEPPHYVSDVEEPIYEQENIRTDNIASLAPKGKRLDSVLALMRKPGTSAFEASQQADTLHTDQSAEDESRQ</sequence>
<feature type="region of interest" description="Disordered" evidence="1">
    <location>
        <begin position="139"/>
        <end position="161"/>
    </location>
</feature>
<dbReference type="AlphaFoldDB" id="A0A1F5PH80"/>
<proteinExistence type="predicted"/>
<name>A0A1F5PH80_9BACT</name>